<feature type="signal peptide" evidence="2">
    <location>
        <begin position="1"/>
        <end position="28"/>
    </location>
</feature>
<evidence type="ECO:0000256" key="1">
    <source>
        <dbReference type="SAM" id="MobiDB-lite"/>
    </source>
</evidence>
<comment type="caution">
    <text evidence="3">The sequence shown here is derived from an EMBL/GenBank/DDBJ whole genome shotgun (WGS) entry which is preliminary data.</text>
</comment>
<evidence type="ECO:0000256" key="2">
    <source>
        <dbReference type="SAM" id="SignalP"/>
    </source>
</evidence>
<evidence type="ECO:0000313" key="4">
    <source>
        <dbReference type="Proteomes" id="UP000192257"/>
    </source>
</evidence>
<reference evidence="3 4" key="1">
    <citation type="submission" date="2017-03" db="EMBL/GenBank/DDBJ databases">
        <title>An alternative strategy for trypanosome survival in the mammalian bloodstream revealed through genome and transcriptome analysis of the ubiquitous bovine parasite Trypanosoma (Megatrypanum) theileri.</title>
        <authorList>
            <person name="Kelly S."/>
            <person name="Ivens A."/>
            <person name="Mott A."/>
            <person name="O'Neill E."/>
            <person name="Emms D."/>
            <person name="Macleod O."/>
            <person name="Voorheis P."/>
            <person name="Matthews J."/>
            <person name="Matthews K."/>
            <person name="Carrington M."/>
        </authorList>
    </citation>
    <scope>NUCLEOTIDE SEQUENCE [LARGE SCALE GENOMIC DNA]</scope>
    <source>
        <strain evidence="3">Edinburgh</strain>
    </source>
</reference>
<feature type="compositionally biased region" description="Low complexity" evidence="1">
    <location>
        <begin position="261"/>
        <end position="283"/>
    </location>
</feature>
<proteinExistence type="predicted"/>
<feature type="compositionally biased region" description="Basic and acidic residues" evidence="1">
    <location>
        <begin position="185"/>
        <end position="203"/>
    </location>
</feature>
<dbReference type="OrthoDB" id="8058206at2759"/>
<dbReference type="GeneID" id="39990918"/>
<feature type="compositionally biased region" description="Basic and acidic residues" evidence="1">
    <location>
        <begin position="80"/>
        <end position="131"/>
    </location>
</feature>
<feature type="compositionally biased region" description="Polar residues" evidence="1">
    <location>
        <begin position="160"/>
        <end position="178"/>
    </location>
</feature>
<name>A0A1X0NFK8_9TRYP</name>
<organism evidence="3 4">
    <name type="scientific">Trypanosoma theileri</name>
    <dbReference type="NCBI Taxonomy" id="67003"/>
    <lineage>
        <taxon>Eukaryota</taxon>
        <taxon>Discoba</taxon>
        <taxon>Euglenozoa</taxon>
        <taxon>Kinetoplastea</taxon>
        <taxon>Metakinetoplastina</taxon>
        <taxon>Trypanosomatida</taxon>
        <taxon>Trypanosomatidae</taxon>
        <taxon>Trypanosoma</taxon>
    </lineage>
</organism>
<feature type="region of interest" description="Disordered" evidence="1">
    <location>
        <begin position="47"/>
        <end position="297"/>
    </location>
</feature>
<dbReference type="Proteomes" id="UP000192257">
    <property type="component" value="Unassembled WGS sequence"/>
</dbReference>
<dbReference type="VEuPathDB" id="TriTrypDB:TM35_000671180"/>
<feature type="compositionally biased region" description="Low complexity" evidence="1">
    <location>
        <begin position="143"/>
        <end position="159"/>
    </location>
</feature>
<dbReference type="AlphaFoldDB" id="A0A1X0NFK8"/>
<gene>
    <name evidence="3" type="ORF">TM35_000671180</name>
</gene>
<keyword evidence="2" id="KW-0732">Signal</keyword>
<dbReference type="RefSeq" id="XP_028877578.1">
    <property type="nucleotide sequence ID" value="XM_029031138.1"/>
</dbReference>
<protein>
    <recommendedName>
        <fullName evidence="5">Mucin-associated surface protein (MASP)</fullName>
    </recommendedName>
</protein>
<evidence type="ECO:0000313" key="3">
    <source>
        <dbReference type="EMBL" id="ORC83512.1"/>
    </source>
</evidence>
<feature type="compositionally biased region" description="Polar residues" evidence="1">
    <location>
        <begin position="209"/>
        <end position="260"/>
    </location>
</feature>
<evidence type="ECO:0008006" key="5">
    <source>
        <dbReference type="Google" id="ProtNLM"/>
    </source>
</evidence>
<keyword evidence="4" id="KW-1185">Reference proteome</keyword>
<sequence>MVVLRHWLFCLFLVLNVASLCVVAEVKAADVPSSLENLVFPVVGQGPSGGQDPALRLKTTHGDGIGPGIDNPEEGGAVIERAKPLENPKVDVKTPEVEKNGKEKKEKTEKHDGGQQDRENPENDIHADIRESNPAQPSDLRITSSSSEVSSSAVVTSTAHNEQLTRVDGTLTQPSKSGTPAEDGSDQRDDVQGEVKQNSKDDQMEGTENEAQSNSSNVHSTGGTEPQETSDSQEPAPSSQEPQSNNGKGENSNAANTSSDPNTPSNEESTTTTTTTTIPPELTNNKKGDADSSSSISSSVWVRVPLLIVVTLACILVC</sequence>
<feature type="chain" id="PRO_5012462200" description="Mucin-associated surface protein (MASP)" evidence="2">
    <location>
        <begin position="29"/>
        <end position="318"/>
    </location>
</feature>
<dbReference type="EMBL" id="NBCO01000067">
    <property type="protein sequence ID" value="ORC83512.1"/>
    <property type="molecule type" value="Genomic_DNA"/>
</dbReference>
<accession>A0A1X0NFK8</accession>